<keyword evidence="2" id="KW-1185">Reference proteome</keyword>
<dbReference type="STRING" id="366533.SAMN05444339_11045"/>
<accession>A0A1M5DLI6</accession>
<gene>
    <name evidence="1" type="ORF">SAMN05444339_11045</name>
</gene>
<evidence type="ECO:0008006" key="3">
    <source>
        <dbReference type="Google" id="ProtNLM"/>
    </source>
</evidence>
<evidence type="ECO:0000313" key="2">
    <source>
        <dbReference type="Proteomes" id="UP000183987"/>
    </source>
</evidence>
<reference evidence="2" key="1">
    <citation type="submission" date="2016-11" db="EMBL/GenBank/DDBJ databases">
        <authorList>
            <person name="Varghese N."/>
            <person name="Submissions S."/>
        </authorList>
    </citation>
    <scope>NUCLEOTIDE SEQUENCE [LARGE SCALE GENOMIC DNA]</scope>
    <source>
        <strain evidence="2">DSM 29326</strain>
    </source>
</reference>
<protein>
    <recommendedName>
        <fullName evidence="3">DUF1353 domain-containing protein</fullName>
    </recommendedName>
</protein>
<dbReference type="EMBL" id="FQUE01000010">
    <property type="protein sequence ID" value="SHF67761.1"/>
    <property type="molecule type" value="Genomic_DNA"/>
</dbReference>
<proteinExistence type="predicted"/>
<sequence length="118" mass="13706">MQWRFKEGLLKPTLCPLPVYNGVGAYWMPRWLRSILTAWFLWDFTEAAAEAHDLAYYLRDQPRAVIDRIFLDRMLLQATTARTRAKACLIYIMVRAFGGQSYDGKRNKKGDLDALFGL</sequence>
<name>A0A1M5DLI6_LOKAT</name>
<evidence type="ECO:0000313" key="1">
    <source>
        <dbReference type="EMBL" id="SHF67761.1"/>
    </source>
</evidence>
<dbReference type="AlphaFoldDB" id="A0A1M5DLI6"/>
<organism evidence="1 2">
    <name type="scientific">Loktanella atrilutea</name>
    <dbReference type="NCBI Taxonomy" id="366533"/>
    <lineage>
        <taxon>Bacteria</taxon>
        <taxon>Pseudomonadati</taxon>
        <taxon>Pseudomonadota</taxon>
        <taxon>Alphaproteobacteria</taxon>
        <taxon>Rhodobacterales</taxon>
        <taxon>Roseobacteraceae</taxon>
        <taxon>Loktanella</taxon>
    </lineage>
</organism>
<dbReference type="Proteomes" id="UP000183987">
    <property type="component" value="Unassembled WGS sequence"/>
</dbReference>